<feature type="non-terminal residue" evidence="2">
    <location>
        <position position="507"/>
    </location>
</feature>
<proteinExistence type="predicted"/>
<accession>A0A6A7AD93</accession>
<dbReference type="AlphaFoldDB" id="A0A6A7AD93"/>
<keyword evidence="3" id="KW-1185">Reference proteome</keyword>
<feature type="domain" description="Heterokaryon incompatibility" evidence="1">
    <location>
        <begin position="151"/>
        <end position="306"/>
    </location>
</feature>
<reference evidence="2" key="1">
    <citation type="journal article" date="2020" name="Stud. Mycol.">
        <title>101 Dothideomycetes genomes: a test case for predicting lifestyles and emergence of pathogens.</title>
        <authorList>
            <person name="Haridas S."/>
            <person name="Albert R."/>
            <person name="Binder M."/>
            <person name="Bloem J."/>
            <person name="Labutti K."/>
            <person name="Salamov A."/>
            <person name="Andreopoulos B."/>
            <person name="Baker S."/>
            <person name="Barry K."/>
            <person name="Bills G."/>
            <person name="Bluhm B."/>
            <person name="Cannon C."/>
            <person name="Castanera R."/>
            <person name="Culley D."/>
            <person name="Daum C."/>
            <person name="Ezra D."/>
            <person name="Gonzalez J."/>
            <person name="Henrissat B."/>
            <person name="Kuo A."/>
            <person name="Liang C."/>
            <person name="Lipzen A."/>
            <person name="Lutzoni F."/>
            <person name="Magnuson J."/>
            <person name="Mondo S."/>
            <person name="Nolan M."/>
            <person name="Ohm R."/>
            <person name="Pangilinan J."/>
            <person name="Park H.-J."/>
            <person name="Ramirez L."/>
            <person name="Alfaro M."/>
            <person name="Sun H."/>
            <person name="Tritt A."/>
            <person name="Yoshinaga Y."/>
            <person name="Zwiers L.-H."/>
            <person name="Turgeon B."/>
            <person name="Goodwin S."/>
            <person name="Spatafora J."/>
            <person name="Crous P."/>
            <person name="Grigoriev I."/>
        </authorList>
    </citation>
    <scope>NUCLEOTIDE SEQUENCE</scope>
    <source>
        <strain evidence="2">CBS 113818</strain>
    </source>
</reference>
<evidence type="ECO:0000313" key="2">
    <source>
        <dbReference type="EMBL" id="KAF2831216.1"/>
    </source>
</evidence>
<dbReference type="Proteomes" id="UP000799424">
    <property type="component" value="Unassembled WGS sequence"/>
</dbReference>
<dbReference type="PANTHER" id="PTHR33112">
    <property type="entry name" value="DOMAIN PROTEIN, PUTATIVE-RELATED"/>
    <property type="match status" value="1"/>
</dbReference>
<dbReference type="PANTHER" id="PTHR33112:SF10">
    <property type="entry name" value="TOL"/>
    <property type="match status" value="1"/>
</dbReference>
<dbReference type="EMBL" id="MU006218">
    <property type="protein sequence ID" value="KAF2831216.1"/>
    <property type="molecule type" value="Genomic_DNA"/>
</dbReference>
<dbReference type="OrthoDB" id="5362512at2759"/>
<dbReference type="Pfam" id="PF06985">
    <property type="entry name" value="HET"/>
    <property type="match status" value="1"/>
</dbReference>
<evidence type="ECO:0000313" key="3">
    <source>
        <dbReference type="Proteomes" id="UP000799424"/>
    </source>
</evidence>
<protein>
    <submittedName>
        <fullName evidence="2">HET-domain-containing protein</fullName>
    </submittedName>
</protein>
<evidence type="ECO:0000259" key="1">
    <source>
        <dbReference type="Pfam" id="PF06985"/>
    </source>
</evidence>
<dbReference type="InterPro" id="IPR010730">
    <property type="entry name" value="HET"/>
</dbReference>
<sequence>MPKADRDRLRDSDSPVFHWTIRTTAKSRESKNSMVVTFHRMTKPLIDSMNSESQLRSRLNQTPPQRFHLLRDDDLGHIPTKDSVGHTTDPSNKAMEQQLNNWIQDCNQNHPKCIKAEKTTWVPTRLLDLQFGDLSSVRLIKTAEEGTKGPYVTLSHCWGPPTPNNKFLCTYGETEEEYKTKGIKVSALSKNFQQAISVARHVKIRYIWIDSLCIIQGAASDFATEGQLMHKVYRNSYCNFAAAVSVDSRGGLFRTRDPGDVLPGRYKGDGSSAIFGATQWRIVPENLWETQLLDTSIYTRGWVFQERMLSPRILHFAANQVFWDCGRLSACETLPSGLPLPLDDAASTDRHWRGRLQESSSLVHAPLSGVNDDSLGGFWSASVLRYTQCNLTSQSDKSVAVWSIAKLVRDAWGDDYAAGVWALALEEQLSWKVVDVRKSKRSIDLQWRQPSWSWTSIQGAVSLPERIRTERCYTIKGHNGEPISFKTKDPIRPVLEREHSDSIKEDL</sequence>
<organism evidence="2 3">
    <name type="scientific">Ophiobolus disseminans</name>
    <dbReference type="NCBI Taxonomy" id="1469910"/>
    <lineage>
        <taxon>Eukaryota</taxon>
        <taxon>Fungi</taxon>
        <taxon>Dikarya</taxon>
        <taxon>Ascomycota</taxon>
        <taxon>Pezizomycotina</taxon>
        <taxon>Dothideomycetes</taxon>
        <taxon>Pleosporomycetidae</taxon>
        <taxon>Pleosporales</taxon>
        <taxon>Pleosporineae</taxon>
        <taxon>Phaeosphaeriaceae</taxon>
        <taxon>Ophiobolus</taxon>
    </lineage>
</organism>
<gene>
    <name evidence="2" type="ORF">CC86DRAFT_281658</name>
</gene>
<name>A0A6A7AD93_9PLEO</name>